<keyword evidence="3" id="KW-1185">Reference proteome</keyword>
<feature type="region of interest" description="Disordered" evidence="1">
    <location>
        <begin position="82"/>
        <end position="103"/>
    </location>
</feature>
<accession>A0A9D4CCP1</accession>
<proteinExistence type="predicted"/>
<dbReference type="Proteomes" id="UP000828390">
    <property type="component" value="Unassembled WGS sequence"/>
</dbReference>
<protein>
    <submittedName>
        <fullName evidence="2">Uncharacterized protein</fullName>
    </submittedName>
</protein>
<name>A0A9D4CCP1_DREPO</name>
<sequence length="103" mass="11995">MAVEEKSWRNPPKDQTRSHISRSAEVLFCNKTTLTVDASNTSCNSGRWLIYVSCHQQNKDMRKKKKKMLAIIYGCEKFQDLSTESDQKPFKENISENPYIQHP</sequence>
<organism evidence="2 3">
    <name type="scientific">Dreissena polymorpha</name>
    <name type="common">Zebra mussel</name>
    <name type="synonym">Mytilus polymorpha</name>
    <dbReference type="NCBI Taxonomy" id="45954"/>
    <lineage>
        <taxon>Eukaryota</taxon>
        <taxon>Metazoa</taxon>
        <taxon>Spiralia</taxon>
        <taxon>Lophotrochozoa</taxon>
        <taxon>Mollusca</taxon>
        <taxon>Bivalvia</taxon>
        <taxon>Autobranchia</taxon>
        <taxon>Heteroconchia</taxon>
        <taxon>Euheterodonta</taxon>
        <taxon>Imparidentia</taxon>
        <taxon>Neoheterodontei</taxon>
        <taxon>Myida</taxon>
        <taxon>Dreissenoidea</taxon>
        <taxon>Dreissenidae</taxon>
        <taxon>Dreissena</taxon>
    </lineage>
</organism>
<reference evidence="2" key="1">
    <citation type="journal article" date="2019" name="bioRxiv">
        <title>The Genome of the Zebra Mussel, Dreissena polymorpha: A Resource for Invasive Species Research.</title>
        <authorList>
            <person name="McCartney M.A."/>
            <person name="Auch B."/>
            <person name="Kono T."/>
            <person name="Mallez S."/>
            <person name="Zhang Y."/>
            <person name="Obille A."/>
            <person name="Becker A."/>
            <person name="Abrahante J.E."/>
            <person name="Garbe J."/>
            <person name="Badalamenti J.P."/>
            <person name="Herman A."/>
            <person name="Mangelson H."/>
            <person name="Liachko I."/>
            <person name="Sullivan S."/>
            <person name="Sone E.D."/>
            <person name="Koren S."/>
            <person name="Silverstein K.A.T."/>
            <person name="Beckman K.B."/>
            <person name="Gohl D.M."/>
        </authorList>
    </citation>
    <scope>NUCLEOTIDE SEQUENCE</scope>
    <source>
        <strain evidence="2">Duluth1</strain>
        <tissue evidence="2">Whole animal</tissue>
    </source>
</reference>
<reference evidence="2" key="2">
    <citation type="submission" date="2020-11" db="EMBL/GenBank/DDBJ databases">
        <authorList>
            <person name="McCartney M.A."/>
            <person name="Auch B."/>
            <person name="Kono T."/>
            <person name="Mallez S."/>
            <person name="Becker A."/>
            <person name="Gohl D.M."/>
            <person name="Silverstein K.A.T."/>
            <person name="Koren S."/>
            <person name="Bechman K.B."/>
            <person name="Herman A."/>
            <person name="Abrahante J.E."/>
            <person name="Garbe J."/>
        </authorList>
    </citation>
    <scope>NUCLEOTIDE SEQUENCE</scope>
    <source>
        <strain evidence="2">Duluth1</strain>
        <tissue evidence="2">Whole animal</tissue>
    </source>
</reference>
<evidence type="ECO:0000313" key="2">
    <source>
        <dbReference type="EMBL" id="KAH3721752.1"/>
    </source>
</evidence>
<evidence type="ECO:0000256" key="1">
    <source>
        <dbReference type="SAM" id="MobiDB-lite"/>
    </source>
</evidence>
<gene>
    <name evidence="2" type="ORF">DPMN_064700</name>
</gene>
<feature type="compositionally biased region" description="Basic and acidic residues" evidence="1">
    <location>
        <begin position="85"/>
        <end position="94"/>
    </location>
</feature>
<comment type="caution">
    <text evidence="2">The sequence shown here is derived from an EMBL/GenBank/DDBJ whole genome shotgun (WGS) entry which is preliminary data.</text>
</comment>
<dbReference type="AlphaFoldDB" id="A0A9D4CCP1"/>
<dbReference type="EMBL" id="JAIWYP010000013">
    <property type="protein sequence ID" value="KAH3721752.1"/>
    <property type="molecule type" value="Genomic_DNA"/>
</dbReference>
<evidence type="ECO:0000313" key="3">
    <source>
        <dbReference type="Proteomes" id="UP000828390"/>
    </source>
</evidence>
<feature type="compositionally biased region" description="Basic and acidic residues" evidence="1">
    <location>
        <begin position="1"/>
        <end position="17"/>
    </location>
</feature>
<feature type="region of interest" description="Disordered" evidence="1">
    <location>
        <begin position="1"/>
        <end position="20"/>
    </location>
</feature>